<organism evidence="2 3">
    <name type="scientific">Microbacterium phage Cen1621</name>
    <dbReference type="NCBI Taxonomy" id="2965191"/>
    <lineage>
        <taxon>Viruses</taxon>
        <taxon>Duplodnaviria</taxon>
        <taxon>Heunggongvirae</taxon>
        <taxon>Uroviricota</taxon>
        <taxon>Caudoviricetes</taxon>
        <taxon>Casidaviridae</taxon>
        <taxon>Cenunavirus</taxon>
        <taxon>Cenunavirus Cen1621</taxon>
    </lineage>
</organism>
<name>A0A9E7Q9X1_9CAUD</name>
<keyword evidence="3" id="KW-1185">Reference proteome</keyword>
<evidence type="ECO:0000313" key="3">
    <source>
        <dbReference type="Proteomes" id="UP001058660"/>
    </source>
</evidence>
<dbReference type="EMBL" id="ON970568">
    <property type="protein sequence ID" value="UVK59088.1"/>
    <property type="molecule type" value="Genomic_DNA"/>
</dbReference>
<evidence type="ECO:0000313" key="2">
    <source>
        <dbReference type="EMBL" id="UVK59088.1"/>
    </source>
</evidence>
<gene>
    <name evidence="2" type="primary">73</name>
    <name evidence="2" type="ORF">SEA_CEN1621_73</name>
</gene>
<feature type="region of interest" description="Disordered" evidence="1">
    <location>
        <begin position="68"/>
        <end position="89"/>
    </location>
</feature>
<proteinExistence type="predicted"/>
<feature type="compositionally biased region" description="Low complexity" evidence="1">
    <location>
        <begin position="72"/>
        <end position="89"/>
    </location>
</feature>
<protein>
    <submittedName>
        <fullName evidence="2">Uncharacterized protein</fullName>
    </submittedName>
</protein>
<evidence type="ECO:0000256" key="1">
    <source>
        <dbReference type="SAM" id="MobiDB-lite"/>
    </source>
</evidence>
<accession>A0A9E7Q9X1</accession>
<dbReference type="Proteomes" id="UP001058660">
    <property type="component" value="Segment"/>
</dbReference>
<reference evidence="2" key="1">
    <citation type="submission" date="2022-07" db="EMBL/GenBank/DDBJ databases">
        <authorList>
            <person name="Torres-Arroyo K.M."/>
            <person name="Cardona-Perez A.V."/>
            <person name="Cruz-Vazquez C.O."/>
            <person name="Davila-Rivera B.E."/>
            <person name="Flores-Rivera E.M."/>
            <person name="Morales-Rodriguez J."/>
            <person name="Ramirez-Renta G.M."/>
            <person name="Ramos-Rodriguez C.M."/>
            <person name="Rodriguez-Rivera J.M."/>
            <person name="Toledo-Marrero N."/>
            <person name="Velazquez-Nunez L.D."/>
            <person name="Velez-Alicea A.S."/>
            <person name="Vazquez E."/>
            <person name="Balish M.F."/>
            <person name="Garlena R.A."/>
            <person name="Russell D.A."/>
            <person name="Jacobs-Sera D."/>
            <person name="Hatfull G.F."/>
        </authorList>
    </citation>
    <scope>NUCLEOTIDE SEQUENCE</scope>
</reference>
<sequence length="89" mass="9316">MTDNATTAAVDQKLSEWRKAPSVAPVPLELHLLRTGIADFIDQERHYGKGYDEAHAALLAVIAELPSPSAPTPSKAASAAPTAPIKDAA</sequence>